<organism evidence="1 2">
    <name type="scientific">Rothia aeria F0184</name>
    <dbReference type="NCBI Taxonomy" id="888019"/>
    <lineage>
        <taxon>Bacteria</taxon>
        <taxon>Bacillati</taxon>
        <taxon>Actinomycetota</taxon>
        <taxon>Actinomycetes</taxon>
        <taxon>Micrococcales</taxon>
        <taxon>Micrococcaceae</taxon>
        <taxon>Rothia</taxon>
    </lineage>
</organism>
<sequence>MDIYTFWVFHTHGIIIHLISTVQRCLKHTLSTGENPCFYRFCR</sequence>
<accession>U7V643</accession>
<dbReference type="HOGENOM" id="CLU_3239106_0_0_11"/>
<reference evidence="1 2" key="1">
    <citation type="submission" date="2013-08" db="EMBL/GenBank/DDBJ databases">
        <authorList>
            <person name="Weinstock G."/>
            <person name="Sodergren E."/>
            <person name="Wylie T."/>
            <person name="Fulton L."/>
            <person name="Fulton R."/>
            <person name="Fronick C."/>
            <person name="O'Laughlin M."/>
            <person name="Godfrey J."/>
            <person name="Miner T."/>
            <person name="Herter B."/>
            <person name="Appelbaum E."/>
            <person name="Cordes M."/>
            <person name="Lek S."/>
            <person name="Wollam A."/>
            <person name="Pepin K.H."/>
            <person name="Palsikar V.B."/>
            <person name="Mitreva M."/>
            <person name="Wilson R.K."/>
        </authorList>
    </citation>
    <scope>NUCLEOTIDE SEQUENCE [LARGE SCALE GENOMIC DNA]</scope>
    <source>
        <strain evidence="1 2">F0184</strain>
    </source>
</reference>
<protein>
    <submittedName>
        <fullName evidence="1">Uncharacterized protein</fullName>
    </submittedName>
</protein>
<proteinExistence type="predicted"/>
<comment type="caution">
    <text evidence="1">The sequence shown here is derived from an EMBL/GenBank/DDBJ whole genome shotgun (WGS) entry which is preliminary data.</text>
</comment>
<dbReference type="AlphaFoldDB" id="U7V643"/>
<dbReference type="EMBL" id="AXZG01000033">
    <property type="protein sequence ID" value="ERT66624.1"/>
    <property type="molecule type" value="Genomic_DNA"/>
</dbReference>
<name>U7V643_9MICC</name>
<evidence type="ECO:0000313" key="2">
    <source>
        <dbReference type="Proteomes" id="UP000017174"/>
    </source>
</evidence>
<gene>
    <name evidence="1" type="ORF">HMPREF0742_00871</name>
</gene>
<dbReference type="Proteomes" id="UP000017174">
    <property type="component" value="Unassembled WGS sequence"/>
</dbReference>
<evidence type="ECO:0000313" key="1">
    <source>
        <dbReference type="EMBL" id="ERT66624.1"/>
    </source>
</evidence>